<dbReference type="AlphaFoldDB" id="A0A2T0A5M9"/>
<feature type="region of interest" description="Disordered" evidence="1">
    <location>
        <begin position="1"/>
        <end position="20"/>
    </location>
</feature>
<dbReference type="OrthoDB" id="10421972at2759"/>
<evidence type="ECO:0000256" key="1">
    <source>
        <dbReference type="SAM" id="MobiDB-lite"/>
    </source>
</evidence>
<comment type="caution">
    <text evidence="2">The sequence shown here is derived from an EMBL/GenBank/DDBJ whole genome shotgun (WGS) entry which is preliminary data.</text>
</comment>
<sequence>MVDSADIHSRPQTPVGVVEYDGDYATPTPSLLSRATTPVLLEPPSPRPPMTVTSSSISRTTPAPAPIVVPHLFSPPLIPTSNGTTASESPSALSPTTTKEVDLDLDPHYLATPIQRSYFVHLSDLFEKKAAERIGDAEDVKKDRRLSRVLPALRRANVIVTGAHPYDFIRLRAR</sequence>
<dbReference type="Proteomes" id="UP000239560">
    <property type="component" value="Unassembled WGS sequence"/>
</dbReference>
<organism evidence="2 3">
    <name type="scientific">Rhodotorula toruloides</name>
    <name type="common">Yeast</name>
    <name type="synonym">Rhodosporidium toruloides</name>
    <dbReference type="NCBI Taxonomy" id="5286"/>
    <lineage>
        <taxon>Eukaryota</taxon>
        <taxon>Fungi</taxon>
        <taxon>Dikarya</taxon>
        <taxon>Basidiomycota</taxon>
        <taxon>Pucciniomycotina</taxon>
        <taxon>Microbotryomycetes</taxon>
        <taxon>Sporidiobolales</taxon>
        <taxon>Sporidiobolaceae</taxon>
        <taxon>Rhodotorula</taxon>
    </lineage>
</organism>
<accession>A0A2T0A5M9</accession>
<evidence type="ECO:0000313" key="2">
    <source>
        <dbReference type="EMBL" id="PRQ73329.1"/>
    </source>
</evidence>
<gene>
    <name evidence="2" type="ORF">AAT19DRAFT_16082</name>
</gene>
<name>A0A2T0A5M9_RHOTO</name>
<feature type="region of interest" description="Disordered" evidence="1">
    <location>
        <begin position="38"/>
        <end position="61"/>
    </location>
</feature>
<feature type="region of interest" description="Disordered" evidence="1">
    <location>
        <begin position="78"/>
        <end position="98"/>
    </location>
</feature>
<feature type="compositionally biased region" description="Polar residues" evidence="1">
    <location>
        <begin position="51"/>
        <end position="61"/>
    </location>
</feature>
<dbReference type="EMBL" id="LCTV02000008">
    <property type="protein sequence ID" value="PRQ73329.1"/>
    <property type="molecule type" value="Genomic_DNA"/>
</dbReference>
<protein>
    <submittedName>
        <fullName evidence="2">Uncharacterized protein</fullName>
    </submittedName>
</protein>
<proteinExistence type="predicted"/>
<reference evidence="2 3" key="1">
    <citation type="journal article" date="2018" name="Elife">
        <title>Functional genomics of lipid metabolism in the oleaginous yeast Rhodosporidium toruloides.</title>
        <authorList>
            <person name="Coradetti S.T."/>
            <person name="Pinel D."/>
            <person name="Geiselman G."/>
            <person name="Ito M."/>
            <person name="Mondo S."/>
            <person name="Reilly M.C."/>
            <person name="Cheng Y.F."/>
            <person name="Bauer S."/>
            <person name="Grigoriev I."/>
            <person name="Gladden J.M."/>
            <person name="Simmons B.A."/>
            <person name="Brem R."/>
            <person name="Arkin A.P."/>
            <person name="Skerker J.M."/>
        </authorList>
    </citation>
    <scope>NUCLEOTIDE SEQUENCE [LARGE SCALE GENOMIC DNA]</scope>
    <source>
        <strain evidence="2 3">NBRC 0880</strain>
    </source>
</reference>
<evidence type="ECO:0000313" key="3">
    <source>
        <dbReference type="Proteomes" id="UP000239560"/>
    </source>
</evidence>
<feature type="compositionally biased region" description="Polar residues" evidence="1">
    <location>
        <begin position="79"/>
        <end position="98"/>
    </location>
</feature>